<accession>A0A1T2L0J5</accession>
<reference evidence="2 3" key="1">
    <citation type="submission" date="2016-11" db="EMBL/GenBank/DDBJ databases">
        <title>Mixed transmission modes and dynamic genome evolution in an obligate animal-bacterial symbiosis.</title>
        <authorList>
            <person name="Russell S.L."/>
            <person name="Corbett-Detig R.B."/>
            <person name="Cavanaugh C.M."/>
        </authorList>
    </citation>
    <scope>NUCLEOTIDE SEQUENCE [LARGE SCALE GENOMIC DNA]</scope>
    <source>
        <strain evidence="2">Sveles-Q1</strain>
    </source>
</reference>
<keyword evidence="1" id="KW-0812">Transmembrane</keyword>
<keyword evidence="1" id="KW-1133">Transmembrane helix</keyword>
<dbReference type="EMBL" id="MPRL01000089">
    <property type="protein sequence ID" value="OOZ38476.1"/>
    <property type="molecule type" value="Genomic_DNA"/>
</dbReference>
<keyword evidence="3" id="KW-1185">Reference proteome</keyword>
<dbReference type="AlphaFoldDB" id="A0A1T2L0J5"/>
<gene>
    <name evidence="2" type="ORF">BOW53_15455</name>
</gene>
<proteinExistence type="predicted"/>
<protein>
    <submittedName>
        <fullName evidence="2">Uncharacterized protein</fullName>
    </submittedName>
</protein>
<feature type="transmembrane region" description="Helical" evidence="1">
    <location>
        <begin position="130"/>
        <end position="150"/>
    </location>
</feature>
<keyword evidence="1" id="KW-0472">Membrane</keyword>
<feature type="transmembrane region" description="Helical" evidence="1">
    <location>
        <begin position="248"/>
        <end position="266"/>
    </location>
</feature>
<dbReference type="RefSeq" id="WP_078484986.1">
    <property type="nucleotide sequence ID" value="NZ_MPRL01000089.1"/>
</dbReference>
<evidence type="ECO:0000313" key="2">
    <source>
        <dbReference type="EMBL" id="OOZ38476.1"/>
    </source>
</evidence>
<dbReference type="Proteomes" id="UP000191110">
    <property type="component" value="Unassembled WGS sequence"/>
</dbReference>
<name>A0A1T2L0J5_9GAMM</name>
<evidence type="ECO:0000313" key="3">
    <source>
        <dbReference type="Proteomes" id="UP000191110"/>
    </source>
</evidence>
<evidence type="ECO:0000256" key="1">
    <source>
        <dbReference type="SAM" id="Phobius"/>
    </source>
</evidence>
<comment type="caution">
    <text evidence="2">The sequence shown here is derived from an EMBL/GenBank/DDBJ whole genome shotgun (WGS) entry which is preliminary data.</text>
</comment>
<feature type="transmembrane region" description="Helical" evidence="1">
    <location>
        <begin position="85"/>
        <end position="110"/>
    </location>
</feature>
<organism evidence="2 3">
    <name type="scientific">Solemya pervernicosa gill symbiont</name>
    <dbReference type="NCBI Taxonomy" id="642797"/>
    <lineage>
        <taxon>Bacteria</taxon>
        <taxon>Pseudomonadati</taxon>
        <taxon>Pseudomonadota</taxon>
        <taxon>Gammaproteobacteria</taxon>
        <taxon>sulfur-oxidizing symbionts</taxon>
    </lineage>
</organism>
<sequence length="291" mass="33530">MHIHQLPPVTSSVRHHQVQKIWVKDEAGREESYQFNNSNLDVLEGRQVSLISGKRSVQTYRFVNRNTGYYWRIKGNKTPGMMGRFFTRVFVSFFALLAALPVLNLFSMLFKLFGNFGKSDFRTNGVRLKVLTLVFVVLVAFAYLPTIKLIDNALFAEKFSWTFTAGTMESVGVNAARFATTSFGTMVLEALDDRGDFRGRYLGDFEAILKDRETMSRDAFYTKYDIRDRQVTLFDFSDSRKKDMEQQIVIWMMMFMLPLFVVGVLHNQVALSAEYRINDALDELSNRETSG</sequence>